<proteinExistence type="predicted"/>
<evidence type="ECO:0000313" key="2">
    <source>
        <dbReference type="EMBL" id="CAK8992407.1"/>
    </source>
</evidence>
<dbReference type="EMBL" id="CAXAMM010001558">
    <property type="protein sequence ID" value="CAK8992407.1"/>
    <property type="molecule type" value="Genomic_DNA"/>
</dbReference>
<evidence type="ECO:0000256" key="1">
    <source>
        <dbReference type="SAM" id="Phobius"/>
    </source>
</evidence>
<keyword evidence="3" id="KW-1185">Reference proteome</keyword>
<name>A0ABP0HRB5_9DINO</name>
<keyword evidence="1" id="KW-0812">Transmembrane</keyword>
<feature type="transmembrane region" description="Helical" evidence="1">
    <location>
        <begin position="172"/>
        <end position="191"/>
    </location>
</feature>
<gene>
    <name evidence="2" type="ORF">SCF082_LOCUS3082</name>
</gene>
<reference evidence="2 3" key="1">
    <citation type="submission" date="2024-02" db="EMBL/GenBank/DDBJ databases">
        <authorList>
            <person name="Chen Y."/>
            <person name="Shah S."/>
            <person name="Dougan E. K."/>
            <person name="Thang M."/>
            <person name="Chan C."/>
        </authorList>
    </citation>
    <scope>NUCLEOTIDE SEQUENCE [LARGE SCALE GENOMIC DNA]</scope>
</reference>
<feature type="transmembrane region" description="Helical" evidence="1">
    <location>
        <begin position="118"/>
        <end position="141"/>
    </location>
</feature>
<accession>A0ABP0HRB5</accession>
<protein>
    <submittedName>
        <fullName evidence="2">Uncharacterized protein</fullName>
    </submittedName>
</protein>
<comment type="caution">
    <text evidence="2">The sequence shown here is derived from an EMBL/GenBank/DDBJ whole genome shotgun (WGS) entry which is preliminary data.</text>
</comment>
<keyword evidence="1" id="KW-0472">Membrane</keyword>
<feature type="transmembrane region" description="Helical" evidence="1">
    <location>
        <begin position="26"/>
        <end position="49"/>
    </location>
</feature>
<evidence type="ECO:0000313" key="3">
    <source>
        <dbReference type="Proteomes" id="UP001642464"/>
    </source>
</evidence>
<dbReference type="Proteomes" id="UP001642464">
    <property type="component" value="Unassembled WGS sequence"/>
</dbReference>
<organism evidence="2 3">
    <name type="scientific">Durusdinium trenchii</name>
    <dbReference type="NCBI Taxonomy" id="1381693"/>
    <lineage>
        <taxon>Eukaryota</taxon>
        <taxon>Sar</taxon>
        <taxon>Alveolata</taxon>
        <taxon>Dinophyceae</taxon>
        <taxon>Suessiales</taxon>
        <taxon>Symbiodiniaceae</taxon>
        <taxon>Durusdinium</taxon>
    </lineage>
</organism>
<sequence length="300" mass="34001">MFVVLAARAAASWVLADLKASFYFPALLHLIFIELIMLPLFQFALYSFLRESMVEMARHSYGGECESCAMGLSPQSRKAFYTEFMWSPKNLGSLTAEYGTAGHIGVHPAALVPVVIHYFNLVIVAGLWFSTVIMFCMKIPLSTPMGSGRYLKFLWQTHTSRWYQRVCKVLEVGAPISILICLCAAFSFRGLPAVRWVIEEQLVDGITVVVSMRQFTRPARPRFNFEVEDFEHILFKLRIMHNSNAIVNELHGEFCQAFASTRVKVLDGHEHVNLSMLKFAKETDCDDIVNLIGRSNNETD</sequence>
<keyword evidence="1" id="KW-1133">Transmembrane helix</keyword>